<protein>
    <submittedName>
        <fullName evidence="1">Long-chain fatty alcohol dehydrogenase</fullName>
    </submittedName>
</protein>
<name>A0ACB9YJR3_9PEZI</name>
<evidence type="ECO:0000313" key="2">
    <source>
        <dbReference type="Proteomes" id="UP001497700"/>
    </source>
</evidence>
<organism evidence="1 2">
    <name type="scientific">Hypoxylon rubiginosum</name>
    <dbReference type="NCBI Taxonomy" id="110542"/>
    <lineage>
        <taxon>Eukaryota</taxon>
        <taxon>Fungi</taxon>
        <taxon>Dikarya</taxon>
        <taxon>Ascomycota</taxon>
        <taxon>Pezizomycotina</taxon>
        <taxon>Sordariomycetes</taxon>
        <taxon>Xylariomycetidae</taxon>
        <taxon>Xylariales</taxon>
        <taxon>Hypoxylaceae</taxon>
        <taxon>Hypoxylon</taxon>
    </lineage>
</organism>
<sequence length="671" mass="72506">MGSVLTPPPLPPLKQDGAFTDTHWRVLFALLDATIPSIVSSGTSESNCVSIAEAEFHGIYESLQRSMKSPPSLEQFRTYMASRPSDNIKFVQNVKRTLGVLPPSSKVQLGRVLGFLGTRLGSLVSTWSLTPFADQPLDARVAVLKSWQQSWFSVWPKLARTFVSIAKTCWSQSDTLLHDLSGYTSHQEDYQPGPSVDFNFIDATLESETIDTDVAIIGSGCGGGVCAKVLSEAGRRVLVVDKGYYSPPDHLPKPMEGLQYLFQGGGSLSSADGSTFTAVASCWGGGGTVNWSGSLHTPDIVRKEWAVDDGLELFSTPHFQECLDRVCDFMGVNSSSLSHNFANRVLLEGSSKLGWKAETIPQNIRGAGHNCGSRCGFGCSGAQKQGPAVSWLPAAGKAGARFMEGLEVSKILFDDTDGRKRATGLLGTWRSREGAQRLVRVKAKKVIISAGTVNSPLILLRSGLKNPNIGSNLHLHPTGNFVATFDQDTYGWEGGILTSLVSEFCNLDGKGYGTRLEPCNMLPHYAIFGFPWHNALQFKVDALKYRQSACFIALARDRTTGKISPDPNGYPVITYTPGESDQDADFVTWLDGLEHADNKPSSAVYGSAHQMGTCRMSTSEKTGVVDQNGKVWGAEDLYIADASVFPSASGSNPMITVMAISDHIAREIATH</sequence>
<comment type="caution">
    <text evidence="1">The sequence shown here is derived from an EMBL/GenBank/DDBJ whole genome shotgun (WGS) entry which is preliminary data.</text>
</comment>
<keyword evidence="2" id="KW-1185">Reference proteome</keyword>
<reference evidence="1 2" key="1">
    <citation type="journal article" date="2022" name="New Phytol.">
        <title>Ecological generalism drives hyperdiversity of secondary metabolite gene clusters in xylarialean endophytes.</title>
        <authorList>
            <person name="Franco M.E.E."/>
            <person name="Wisecaver J.H."/>
            <person name="Arnold A.E."/>
            <person name="Ju Y.M."/>
            <person name="Slot J.C."/>
            <person name="Ahrendt S."/>
            <person name="Moore L.P."/>
            <person name="Eastman K.E."/>
            <person name="Scott K."/>
            <person name="Konkel Z."/>
            <person name="Mondo S.J."/>
            <person name="Kuo A."/>
            <person name="Hayes R.D."/>
            <person name="Haridas S."/>
            <person name="Andreopoulos B."/>
            <person name="Riley R."/>
            <person name="LaButti K."/>
            <person name="Pangilinan J."/>
            <person name="Lipzen A."/>
            <person name="Amirebrahimi M."/>
            <person name="Yan J."/>
            <person name="Adam C."/>
            <person name="Keymanesh K."/>
            <person name="Ng V."/>
            <person name="Louie K."/>
            <person name="Northen T."/>
            <person name="Drula E."/>
            <person name="Henrissat B."/>
            <person name="Hsieh H.M."/>
            <person name="Youens-Clark K."/>
            <person name="Lutzoni F."/>
            <person name="Miadlikowska J."/>
            <person name="Eastwood D.C."/>
            <person name="Hamelin R.C."/>
            <person name="Grigoriev I.V."/>
            <person name="U'Ren J.M."/>
        </authorList>
    </citation>
    <scope>NUCLEOTIDE SEQUENCE [LARGE SCALE GENOMIC DNA]</scope>
    <source>
        <strain evidence="1 2">CBS 119005</strain>
    </source>
</reference>
<dbReference type="Proteomes" id="UP001497700">
    <property type="component" value="Unassembled WGS sequence"/>
</dbReference>
<dbReference type="EMBL" id="MU393640">
    <property type="protein sequence ID" value="KAI4859346.1"/>
    <property type="molecule type" value="Genomic_DNA"/>
</dbReference>
<accession>A0ACB9YJR3</accession>
<evidence type="ECO:0000313" key="1">
    <source>
        <dbReference type="EMBL" id="KAI4859346.1"/>
    </source>
</evidence>
<gene>
    <name evidence="1" type="ORF">F4820DRAFT_462573</name>
</gene>
<proteinExistence type="predicted"/>